<organism evidence="1 2">
    <name type="scientific">Stentor coeruleus</name>
    <dbReference type="NCBI Taxonomy" id="5963"/>
    <lineage>
        <taxon>Eukaryota</taxon>
        <taxon>Sar</taxon>
        <taxon>Alveolata</taxon>
        <taxon>Ciliophora</taxon>
        <taxon>Postciliodesmatophora</taxon>
        <taxon>Heterotrichea</taxon>
        <taxon>Heterotrichida</taxon>
        <taxon>Stentoridae</taxon>
        <taxon>Stentor</taxon>
    </lineage>
</organism>
<dbReference type="EMBL" id="MPUH01000740">
    <property type="protein sequence ID" value="OMJ74617.1"/>
    <property type="molecule type" value="Genomic_DNA"/>
</dbReference>
<sequence>MSNKKVSKIIHEQGNSNNPISGGDSVDMNLKASNDQGELQILYRHVYILTPKCVPKYFIYLITKMFLDERSEFLIPQSNYTSYLAQWLKRESASDVKLHIKINAIYKPRLLLNDCNLIWRIATSSQGRPRASAHEKCRFSAMIQLNSKPVKEFMNEKVRISSLPKLWQESLNPMRENDSVLLEINMDSPNSQHFSGTGTKYDLCQYVDSGKIEIMIILQHFIIGKNEISKLKDQLDDLSNKAQQAFVEDNLQEAEENYAGIISLVDGLNDTALDYVIFI</sequence>
<proteinExistence type="predicted"/>
<name>A0A1R2BCX1_9CILI</name>
<evidence type="ECO:0000313" key="1">
    <source>
        <dbReference type="EMBL" id="OMJ74617.1"/>
    </source>
</evidence>
<dbReference type="Proteomes" id="UP000187209">
    <property type="component" value="Unassembled WGS sequence"/>
</dbReference>
<comment type="caution">
    <text evidence="1">The sequence shown here is derived from an EMBL/GenBank/DDBJ whole genome shotgun (WGS) entry which is preliminary data.</text>
</comment>
<reference evidence="1 2" key="1">
    <citation type="submission" date="2016-11" db="EMBL/GenBank/DDBJ databases">
        <title>The macronuclear genome of Stentor coeruleus: a giant cell with tiny introns.</title>
        <authorList>
            <person name="Slabodnick M."/>
            <person name="Ruby J.G."/>
            <person name="Reiff S.B."/>
            <person name="Swart E.C."/>
            <person name="Gosai S."/>
            <person name="Prabakaran S."/>
            <person name="Witkowska E."/>
            <person name="Larue G.E."/>
            <person name="Fisher S."/>
            <person name="Freeman R.M."/>
            <person name="Gunawardena J."/>
            <person name="Chu W."/>
            <person name="Stover N.A."/>
            <person name="Gregory B.D."/>
            <person name="Nowacki M."/>
            <person name="Derisi J."/>
            <person name="Roy S.W."/>
            <person name="Marshall W.F."/>
            <person name="Sood P."/>
        </authorList>
    </citation>
    <scope>NUCLEOTIDE SEQUENCE [LARGE SCALE GENOMIC DNA]</scope>
    <source>
        <strain evidence="1">WM001</strain>
    </source>
</reference>
<dbReference type="AlphaFoldDB" id="A0A1R2BCX1"/>
<keyword evidence="2" id="KW-1185">Reference proteome</keyword>
<protein>
    <submittedName>
        <fullName evidence="1">Uncharacterized protein</fullName>
    </submittedName>
</protein>
<evidence type="ECO:0000313" key="2">
    <source>
        <dbReference type="Proteomes" id="UP000187209"/>
    </source>
</evidence>
<gene>
    <name evidence="1" type="ORF">SteCoe_26438</name>
</gene>
<accession>A0A1R2BCX1</accession>